<gene>
    <name evidence="1" type="ORF">PIB30_096015</name>
</gene>
<comment type="caution">
    <text evidence="1">The sequence shown here is derived from an EMBL/GenBank/DDBJ whole genome shotgun (WGS) entry which is preliminary data.</text>
</comment>
<evidence type="ECO:0000313" key="2">
    <source>
        <dbReference type="Proteomes" id="UP001341840"/>
    </source>
</evidence>
<keyword evidence="2" id="KW-1185">Reference proteome</keyword>
<evidence type="ECO:0000313" key="1">
    <source>
        <dbReference type="EMBL" id="MED6177224.1"/>
    </source>
</evidence>
<dbReference type="Proteomes" id="UP001341840">
    <property type="component" value="Unassembled WGS sequence"/>
</dbReference>
<reference evidence="1 2" key="1">
    <citation type="journal article" date="2023" name="Plants (Basel)">
        <title>Bridging the Gap: Combining Genomics and Transcriptomics Approaches to Understand Stylosanthes scabra, an Orphan Legume from the Brazilian Caatinga.</title>
        <authorList>
            <person name="Ferreira-Neto J.R.C."/>
            <person name="da Silva M.D."/>
            <person name="Binneck E."/>
            <person name="de Melo N.F."/>
            <person name="da Silva R.H."/>
            <person name="de Melo A.L.T.M."/>
            <person name="Pandolfi V."/>
            <person name="Bustamante F.O."/>
            <person name="Brasileiro-Vidal A.C."/>
            <person name="Benko-Iseppon A.M."/>
        </authorList>
    </citation>
    <scope>NUCLEOTIDE SEQUENCE [LARGE SCALE GENOMIC DNA]</scope>
    <source>
        <tissue evidence="1">Leaves</tissue>
    </source>
</reference>
<accession>A0ABU6VVZ5</accession>
<dbReference type="EMBL" id="JASCZI010153275">
    <property type="protein sequence ID" value="MED6177224.1"/>
    <property type="molecule type" value="Genomic_DNA"/>
</dbReference>
<proteinExistence type="predicted"/>
<protein>
    <submittedName>
        <fullName evidence="1">Uncharacterized protein</fullName>
    </submittedName>
</protein>
<name>A0ABU6VVZ5_9FABA</name>
<sequence length="82" mass="9143">VMGLGTESGSHVWAKFGTWTLSVEMGELGMSGLPHVWVKFGLGQTWAWPNVALRWCWAGYVFALPKTWVKLGSLECGLDLRF</sequence>
<feature type="non-terminal residue" evidence="1">
    <location>
        <position position="1"/>
    </location>
</feature>
<organism evidence="1 2">
    <name type="scientific">Stylosanthes scabra</name>
    <dbReference type="NCBI Taxonomy" id="79078"/>
    <lineage>
        <taxon>Eukaryota</taxon>
        <taxon>Viridiplantae</taxon>
        <taxon>Streptophyta</taxon>
        <taxon>Embryophyta</taxon>
        <taxon>Tracheophyta</taxon>
        <taxon>Spermatophyta</taxon>
        <taxon>Magnoliopsida</taxon>
        <taxon>eudicotyledons</taxon>
        <taxon>Gunneridae</taxon>
        <taxon>Pentapetalae</taxon>
        <taxon>rosids</taxon>
        <taxon>fabids</taxon>
        <taxon>Fabales</taxon>
        <taxon>Fabaceae</taxon>
        <taxon>Papilionoideae</taxon>
        <taxon>50 kb inversion clade</taxon>
        <taxon>dalbergioids sensu lato</taxon>
        <taxon>Dalbergieae</taxon>
        <taxon>Pterocarpus clade</taxon>
        <taxon>Stylosanthes</taxon>
    </lineage>
</organism>